<reference evidence="3" key="1">
    <citation type="submission" date="2016-11" db="EMBL/GenBank/DDBJ databases">
        <authorList>
            <person name="Schniete J.K."/>
            <person name="Salih T."/>
            <person name="Algora Gallardo L."/>
            <person name="Martinez Fernandez S."/>
            <person name="Herron P.R."/>
        </authorList>
    </citation>
    <scope>NUCLEOTIDE SEQUENCE [LARGE SCALE GENOMIC DNA]</scope>
    <source>
        <strain evidence="3">DSM 41896</strain>
    </source>
</reference>
<organism evidence="2 3">
    <name type="scientific">Streptomyces phaeoluteigriseus</name>
    <dbReference type="NCBI Taxonomy" id="114686"/>
    <lineage>
        <taxon>Bacteria</taxon>
        <taxon>Bacillati</taxon>
        <taxon>Actinomycetota</taxon>
        <taxon>Actinomycetes</taxon>
        <taxon>Kitasatosporales</taxon>
        <taxon>Streptomycetaceae</taxon>
        <taxon>Streptomyces</taxon>
        <taxon>Streptomyces aurantiacus group</taxon>
    </lineage>
</organism>
<feature type="region of interest" description="Disordered" evidence="1">
    <location>
        <begin position="205"/>
        <end position="227"/>
    </location>
</feature>
<comment type="caution">
    <text evidence="2">The sequence shown here is derived from an EMBL/GenBank/DDBJ whole genome shotgun (WGS) entry which is preliminary data.</text>
</comment>
<dbReference type="AlphaFoldDB" id="A0A1V6MYE8"/>
<evidence type="ECO:0000313" key="3">
    <source>
        <dbReference type="Proteomes" id="UP000184286"/>
    </source>
</evidence>
<reference evidence="2 3" key="2">
    <citation type="submission" date="2017-02" db="EMBL/GenBank/DDBJ databases">
        <title>Draft genome sequence of Streptomyces phaeoluteigriseus type strain DSM41896.</title>
        <authorList>
            <person name="Salih T.S."/>
            <person name="Algora Gallardo L."/>
            <person name="Melo Santos T."/>
            <person name="Filgueira Martinez S."/>
            <person name="Herron P.R."/>
        </authorList>
    </citation>
    <scope>NUCLEOTIDE SEQUENCE [LARGE SCALE GENOMIC DNA]</scope>
    <source>
        <strain evidence="2 3">DSM 41896</strain>
    </source>
</reference>
<evidence type="ECO:0000313" key="2">
    <source>
        <dbReference type="EMBL" id="OQD57347.1"/>
    </source>
</evidence>
<sequence>MTSAAQKARERFADGLREVRRNAGSPSYSALVKHSGNRRNTTGIGKMLNAQFTAPGDLDFVYAFLSACEAYAKEKKTTIFGKLFDRELWKMRHSQLTEVLELLGEDRPAATPASFRVEPFPLTEGSTRLEAWRDQPSQLLLARHQVVPFTGRGQDLTRLERWRDEGEPAVAVTLLYGPGGRGKTRFGPLWSPGPGWRCPDCGGRARHGPETAHRARRSDSLAGWGRL</sequence>
<gene>
    <name evidence="2" type="ORF">BM536_005060</name>
</gene>
<name>A0A1V6MYE8_9ACTN</name>
<protein>
    <submittedName>
        <fullName evidence="2">Uncharacterized protein</fullName>
    </submittedName>
</protein>
<dbReference type="STRING" id="114686.BM536_005060"/>
<dbReference type="EMBL" id="MPOH02000005">
    <property type="protein sequence ID" value="OQD57347.1"/>
    <property type="molecule type" value="Genomic_DNA"/>
</dbReference>
<accession>A0A1V6MYE8</accession>
<dbReference type="RefSeq" id="WP_073491790.1">
    <property type="nucleotide sequence ID" value="NZ_MPOH02000005.1"/>
</dbReference>
<proteinExistence type="predicted"/>
<dbReference type="OrthoDB" id="3218567at2"/>
<dbReference type="Proteomes" id="UP000184286">
    <property type="component" value="Unassembled WGS sequence"/>
</dbReference>
<feature type="compositionally biased region" description="Basic and acidic residues" evidence="1">
    <location>
        <begin position="207"/>
        <end position="219"/>
    </location>
</feature>
<evidence type="ECO:0000256" key="1">
    <source>
        <dbReference type="SAM" id="MobiDB-lite"/>
    </source>
</evidence>